<reference evidence="1" key="2">
    <citation type="submission" date="2023-05" db="EMBL/GenBank/DDBJ databases">
        <authorList>
            <person name="Fouks B."/>
        </authorList>
    </citation>
    <scope>NUCLEOTIDE SEQUENCE</scope>
    <source>
        <strain evidence="1">Stay&amp;Tobe</strain>
        <tissue evidence="1">Testes</tissue>
    </source>
</reference>
<evidence type="ECO:0000313" key="1">
    <source>
        <dbReference type="EMBL" id="KAJ9575678.1"/>
    </source>
</evidence>
<proteinExistence type="predicted"/>
<reference evidence="1" key="1">
    <citation type="journal article" date="2023" name="IScience">
        <title>Live-bearing cockroach genome reveals convergent evolutionary mechanisms linked to viviparity in insects and beyond.</title>
        <authorList>
            <person name="Fouks B."/>
            <person name="Harrison M.C."/>
            <person name="Mikhailova A.A."/>
            <person name="Marchal E."/>
            <person name="English S."/>
            <person name="Carruthers M."/>
            <person name="Jennings E.C."/>
            <person name="Chiamaka E.L."/>
            <person name="Frigard R.A."/>
            <person name="Pippel M."/>
            <person name="Attardo G.M."/>
            <person name="Benoit J.B."/>
            <person name="Bornberg-Bauer E."/>
            <person name="Tobe S.S."/>
        </authorList>
    </citation>
    <scope>NUCLEOTIDE SEQUENCE</scope>
    <source>
        <strain evidence="1">Stay&amp;Tobe</strain>
    </source>
</reference>
<dbReference type="AlphaFoldDB" id="A0AAD7Z909"/>
<sequence length="58" mass="6739">MKPFEINMDGLLLLLLLVIVPYGNLTPRRGRSLKTTLEDARRSKDSLEDARRSLWRNV</sequence>
<name>A0AAD7Z909_DIPPU</name>
<organism evidence="1 2">
    <name type="scientific">Diploptera punctata</name>
    <name type="common">Pacific beetle cockroach</name>
    <dbReference type="NCBI Taxonomy" id="6984"/>
    <lineage>
        <taxon>Eukaryota</taxon>
        <taxon>Metazoa</taxon>
        <taxon>Ecdysozoa</taxon>
        <taxon>Arthropoda</taxon>
        <taxon>Hexapoda</taxon>
        <taxon>Insecta</taxon>
        <taxon>Pterygota</taxon>
        <taxon>Neoptera</taxon>
        <taxon>Polyneoptera</taxon>
        <taxon>Dictyoptera</taxon>
        <taxon>Blattodea</taxon>
        <taxon>Blaberoidea</taxon>
        <taxon>Blaberidae</taxon>
        <taxon>Diplopterinae</taxon>
        <taxon>Diploptera</taxon>
    </lineage>
</organism>
<accession>A0AAD7Z909</accession>
<dbReference type="EMBL" id="JASPKZ010009823">
    <property type="protein sequence ID" value="KAJ9575678.1"/>
    <property type="molecule type" value="Genomic_DNA"/>
</dbReference>
<protein>
    <submittedName>
        <fullName evidence="1">Uncharacterized protein</fullName>
    </submittedName>
</protein>
<evidence type="ECO:0000313" key="2">
    <source>
        <dbReference type="Proteomes" id="UP001233999"/>
    </source>
</evidence>
<keyword evidence="2" id="KW-1185">Reference proteome</keyword>
<gene>
    <name evidence="1" type="ORF">L9F63_007437</name>
</gene>
<comment type="caution">
    <text evidence="1">The sequence shown here is derived from an EMBL/GenBank/DDBJ whole genome shotgun (WGS) entry which is preliminary data.</text>
</comment>
<dbReference type="Proteomes" id="UP001233999">
    <property type="component" value="Unassembled WGS sequence"/>
</dbReference>
<feature type="non-terminal residue" evidence="1">
    <location>
        <position position="58"/>
    </location>
</feature>